<reference evidence="2" key="2">
    <citation type="submission" date="2023-05" db="EMBL/GenBank/DDBJ databases">
        <authorList>
            <consortium name="Lawrence Berkeley National Laboratory"/>
            <person name="Steindorff A."/>
            <person name="Hensen N."/>
            <person name="Bonometti L."/>
            <person name="Westerberg I."/>
            <person name="Brannstrom I.O."/>
            <person name="Guillou S."/>
            <person name="Cros-Aarteil S."/>
            <person name="Calhoun S."/>
            <person name="Haridas S."/>
            <person name="Kuo A."/>
            <person name="Mondo S."/>
            <person name="Pangilinan J."/>
            <person name="Riley R."/>
            <person name="Labutti K."/>
            <person name="Andreopoulos B."/>
            <person name="Lipzen A."/>
            <person name="Chen C."/>
            <person name="Yanf M."/>
            <person name="Daum C."/>
            <person name="Ng V."/>
            <person name="Clum A."/>
            <person name="Ohm R."/>
            <person name="Martin F."/>
            <person name="Silar P."/>
            <person name="Natvig D."/>
            <person name="Lalanne C."/>
            <person name="Gautier V."/>
            <person name="Ament-Velasquez S.L."/>
            <person name="Kruys A."/>
            <person name="Hutchinson M.I."/>
            <person name="Powell A.J."/>
            <person name="Barry K."/>
            <person name="Miller A.N."/>
            <person name="Grigoriev I.V."/>
            <person name="Debuchy R."/>
            <person name="Gladieux P."/>
            <person name="Thoren M.H."/>
            <person name="Johannesson H."/>
        </authorList>
    </citation>
    <scope>NUCLEOTIDE SEQUENCE</scope>
    <source>
        <strain evidence="2">CBS 990.96</strain>
    </source>
</reference>
<evidence type="ECO:0000313" key="2">
    <source>
        <dbReference type="EMBL" id="KAK4228076.1"/>
    </source>
</evidence>
<protein>
    <submittedName>
        <fullName evidence="2">Uncharacterized protein</fullName>
    </submittedName>
</protein>
<dbReference type="AlphaFoldDB" id="A0AAN7GVU7"/>
<organism evidence="2 3">
    <name type="scientific">Podospora fimiseda</name>
    <dbReference type="NCBI Taxonomy" id="252190"/>
    <lineage>
        <taxon>Eukaryota</taxon>
        <taxon>Fungi</taxon>
        <taxon>Dikarya</taxon>
        <taxon>Ascomycota</taxon>
        <taxon>Pezizomycotina</taxon>
        <taxon>Sordariomycetes</taxon>
        <taxon>Sordariomycetidae</taxon>
        <taxon>Sordariales</taxon>
        <taxon>Podosporaceae</taxon>
        <taxon>Podospora</taxon>
    </lineage>
</organism>
<proteinExistence type="predicted"/>
<evidence type="ECO:0000313" key="3">
    <source>
        <dbReference type="Proteomes" id="UP001301958"/>
    </source>
</evidence>
<gene>
    <name evidence="2" type="ORF">QBC38DRAFT_168325</name>
</gene>
<comment type="caution">
    <text evidence="2">The sequence shown here is derived from an EMBL/GenBank/DDBJ whole genome shotgun (WGS) entry which is preliminary data.</text>
</comment>
<feature type="compositionally biased region" description="Basic and acidic residues" evidence="1">
    <location>
        <begin position="182"/>
        <end position="203"/>
    </location>
</feature>
<evidence type="ECO:0000256" key="1">
    <source>
        <dbReference type="SAM" id="MobiDB-lite"/>
    </source>
</evidence>
<sequence>MARLKSVPQHSTSADAAIRTNAEEIVMRKNSVVQNRVEDRYGQISLLRNALASEGGREVQALEENRKAWKESTKYREGVERFRDFKTNQHQPSPMTHIGTADPRLPILRYSATAPNSRMSRESQATSLPLASLVGVGSQRDHGETGGILTRAYSESTTVKIPFLDTETYSLVKMAADRVSDISEMHRQRNKRKTQDEKTELKRQKQGFPNLPARSKHPDSEPNLLASSSSALKEALAFLSYLVPGIKLDAPDLRTLQIDSRKSKRKRNPLAQYLLNAAKI</sequence>
<keyword evidence="3" id="KW-1185">Reference proteome</keyword>
<reference evidence="2" key="1">
    <citation type="journal article" date="2023" name="Mol. Phylogenet. Evol.">
        <title>Genome-scale phylogeny and comparative genomics of the fungal order Sordariales.</title>
        <authorList>
            <person name="Hensen N."/>
            <person name="Bonometti L."/>
            <person name="Westerberg I."/>
            <person name="Brannstrom I.O."/>
            <person name="Guillou S."/>
            <person name="Cros-Aarteil S."/>
            <person name="Calhoun S."/>
            <person name="Haridas S."/>
            <person name="Kuo A."/>
            <person name="Mondo S."/>
            <person name="Pangilinan J."/>
            <person name="Riley R."/>
            <person name="LaButti K."/>
            <person name="Andreopoulos B."/>
            <person name="Lipzen A."/>
            <person name="Chen C."/>
            <person name="Yan M."/>
            <person name="Daum C."/>
            <person name="Ng V."/>
            <person name="Clum A."/>
            <person name="Steindorff A."/>
            <person name="Ohm R.A."/>
            <person name="Martin F."/>
            <person name="Silar P."/>
            <person name="Natvig D.O."/>
            <person name="Lalanne C."/>
            <person name="Gautier V."/>
            <person name="Ament-Velasquez S.L."/>
            <person name="Kruys A."/>
            <person name="Hutchinson M.I."/>
            <person name="Powell A.J."/>
            <person name="Barry K."/>
            <person name="Miller A.N."/>
            <person name="Grigoriev I.V."/>
            <person name="Debuchy R."/>
            <person name="Gladieux P."/>
            <person name="Hiltunen Thoren M."/>
            <person name="Johannesson H."/>
        </authorList>
    </citation>
    <scope>NUCLEOTIDE SEQUENCE</scope>
    <source>
        <strain evidence="2">CBS 990.96</strain>
    </source>
</reference>
<name>A0AAN7GVU7_9PEZI</name>
<accession>A0AAN7GVU7</accession>
<dbReference type="Proteomes" id="UP001301958">
    <property type="component" value="Unassembled WGS sequence"/>
</dbReference>
<dbReference type="EMBL" id="MU865323">
    <property type="protein sequence ID" value="KAK4228076.1"/>
    <property type="molecule type" value="Genomic_DNA"/>
</dbReference>
<feature type="region of interest" description="Disordered" evidence="1">
    <location>
        <begin position="182"/>
        <end position="226"/>
    </location>
</feature>